<protein>
    <submittedName>
        <fullName evidence="3">Uncharacterized protein</fullName>
    </submittedName>
</protein>
<feature type="region of interest" description="Disordered" evidence="2">
    <location>
        <begin position="44"/>
        <end position="107"/>
    </location>
</feature>
<name>A0A086TEN0_HAPC1</name>
<feature type="compositionally biased region" description="Low complexity" evidence="2">
    <location>
        <begin position="226"/>
        <end position="240"/>
    </location>
</feature>
<sequence>MAQGQVLLADPPGIHATNMSEEDLRAIQQYDRIVQLRDTILSGEHPTIKLPPGVRPTARSASYTKTSAPSPSGQGALSQDQQRPSFGRSGALDTQPSGVEKRKYGSGSTEINPILLEKSDELVRAEFQLQRQRLERALKEEVEQRRGLKQEKAEPLADHDLTDVLSRALALVQTTTASAPVDGPLTANDEAASDSFDDNTFYSSRHDTPESNLTSRGPNLSDEPQRPVVPEAQPAPQPEAIHTLPHSASGHTPRHQTSAGYEGTQVASSRLDTNSMAAATERGQFYVPGLNNYTSAAALSGQSSQTNTSGEQSQSEDSGAPYVAQVGDHGVRNARQHLDDAYIDTHPPSPLVQTHDLAPVAPQPAPAPSHAVEQLANAAGESTGAMRGAPAQVAALRNEPIAVNSPESSPQSGKGSERKKGKKKKRKADRQGPEEVMPYIKPEPRSPSPMTAPNFIRPSKRQKKLQRQANEPEQEVVALTNDSPRQYEPQPYTVEPVPYSAPPAASPVVVGSGYNGQFADDGRLPDGAYIRRQASPPRYIQHPPSAAYPRPQSHVVADGGYRDAPRAYREPYDGGRMSTRPEAEPYVGQPMPPPTRIIVDSFGREYIEPPRPTMRQSVAPVSSYGTEIVYERPPPRAVSRHPGPATYDDSRSVVYTRASSAYPGPRRVVTQPEYASQEFRDDRPREFSVRPAIPPGEYMQVMPPPERQQPGLGTREYGTRAPSVRPMEAVRYEVPQDYGRMQSMRPEAPGQDYAAAGRREGHREPAPPYEMEYGPRPIEQPVYAQGYPGRPVERYYDAQPARPGENIAFIERPRGATQDIVYANDGRGEMYR</sequence>
<feature type="region of interest" description="Disordered" evidence="2">
    <location>
        <begin position="537"/>
        <end position="595"/>
    </location>
</feature>
<evidence type="ECO:0000313" key="4">
    <source>
        <dbReference type="Proteomes" id="UP000029964"/>
    </source>
</evidence>
<dbReference type="OrthoDB" id="5333304at2759"/>
<feature type="region of interest" description="Disordered" evidence="2">
    <location>
        <begin position="179"/>
        <end position="266"/>
    </location>
</feature>
<feature type="coiled-coil region" evidence="1">
    <location>
        <begin position="124"/>
        <end position="151"/>
    </location>
</feature>
<dbReference type="AlphaFoldDB" id="A0A086TEN0"/>
<feature type="region of interest" description="Disordered" evidence="2">
    <location>
        <begin position="741"/>
        <end position="786"/>
    </location>
</feature>
<reference evidence="4" key="1">
    <citation type="journal article" date="2014" name="Genome Announc.">
        <title>Genome sequence and annotation of Acremonium chrysogenum, producer of the beta-lactam antibiotic cephalosporin C.</title>
        <authorList>
            <person name="Terfehr D."/>
            <person name="Dahlmann T.A."/>
            <person name="Specht T."/>
            <person name="Zadra I."/>
            <person name="Kuernsteiner H."/>
            <person name="Kueck U."/>
        </authorList>
    </citation>
    <scope>NUCLEOTIDE SEQUENCE [LARGE SCALE GENOMIC DNA]</scope>
    <source>
        <strain evidence="4">ATCC 11550 / CBS 779.69 / DSM 880 / IAM 14645 / JCM 23072 / IMI 49137</strain>
    </source>
</reference>
<feature type="compositionally biased region" description="Polar residues" evidence="2">
    <location>
        <begin position="59"/>
        <end position="84"/>
    </location>
</feature>
<feature type="region of interest" description="Disordered" evidence="2">
    <location>
        <begin position="299"/>
        <end position="323"/>
    </location>
</feature>
<feature type="compositionally biased region" description="Polar residues" evidence="2">
    <location>
        <begin position="255"/>
        <end position="266"/>
    </location>
</feature>
<dbReference type="Proteomes" id="UP000029964">
    <property type="component" value="Unassembled WGS sequence"/>
</dbReference>
<dbReference type="EMBL" id="JPKY01000007">
    <property type="protein sequence ID" value="KFH47812.1"/>
    <property type="molecule type" value="Genomic_DNA"/>
</dbReference>
<keyword evidence="1" id="KW-0175">Coiled coil</keyword>
<comment type="caution">
    <text evidence="3">The sequence shown here is derived from an EMBL/GenBank/DDBJ whole genome shotgun (WGS) entry which is preliminary data.</text>
</comment>
<feature type="compositionally biased region" description="Basic and acidic residues" evidence="2">
    <location>
        <begin position="560"/>
        <end position="583"/>
    </location>
</feature>
<evidence type="ECO:0000313" key="3">
    <source>
        <dbReference type="EMBL" id="KFH47812.1"/>
    </source>
</evidence>
<organism evidence="3 4">
    <name type="scientific">Hapsidospora chrysogenum (strain ATCC 11550 / CBS 779.69 / DSM 880 / IAM 14645 / JCM 23072 / IMI 49137)</name>
    <name type="common">Acremonium chrysogenum</name>
    <dbReference type="NCBI Taxonomy" id="857340"/>
    <lineage>
        <taxon>Eukaryota</taxon>
        <taxon>Fungi</taxon>
        <taxon>Dikarya</taxon>
        <taxon>Ascomycota</taxon>
        <taxon>Pezizomycotina</taxon>
        <taxon>Sordariomycetes</taxon>
        <taxon>Hypocreomycetidae</taxon>
        <taxon>Hypocreales</taxon>
        <taxon>Bionectriaceae</taxon>
        <taxon>Hapsidospora</taxon>
    </lineage>
</organism>
<keyword evidence="4" id="KW-1185">Reference proteome</keyword>
<dbReference type="STRING" id="857340.A0A086TEN0"/>
<gene>
    <name evidence="3" type="ORF">ACRE_013510</name>
</gene>
<accession>A0A086TEN0</accession>
<evidence type="ECO:0000256" key="1">
    <source>
        <dbReference type="SAM" id="Coils"/>
    </source>
</evidence>
<feature type="region of interest" description="Disordered" evidence="2">
    <location>
        <begin position="344"/>
        <end position="370"/>
    </location>
</feature>
<proteinExistence type="predicted"/>
<evidence type="ECO:0000256" key="2">
    <source>
        <dbReference type="SAM" id="MobiDB-lite"/>
    </source>
</evidence>
<feature type="compositionally biased region" description="Polar residues" evidence="2">
    <location>
        <begin position="299"/>
        <end position="317"/>
    </location>
</feature>
<feature type="region of interest" description="Disordered" evidence="2">
    <location>
        <begin position="694"/>
        <end position="713"/>
    </location>
</feature>
<feature type="region of interest" description="Disordered" evidence="2">
    <location>
        <begin position="401"/>
        <end position="499"/>
    </location>
</feature>
<feature type="compositionally biased region" description="Basic residues" evidence="2">
    <location>
        <begin position="417"/>
        <end position="428"/>
    </location>
</feature>
<dbReference type="HOGENOM" id="CLU_013199_0_0_1"/>